<name>A0A1H8B3B9_9SPHI</name>
<dbReference type="EMBL" id="FOCL01000001">
    <property type="protein sequence ID" value="SEM77263.1"/>
    <property type="molecule type" value="Genomic_DNA"/>
</dbReference>
<protein>
    <submittedName>
        <fullName evidence="1">Uncharacterized protein</fullName>
    </submittedName>
</protein>
<organism evidence="1 2">
    <name type="scientific">Mucilaginibacter gossypiicola</name>
    <dbReference type="NCBI Taxonomy" id="551995"/>
    <lineage>
        <taxon>Bacteria</taxon>
        <taxon>Pseudomonadati</taxon>
        <taxon>Bacteroidota</taxon>
        <taxon>Sphingobacteriia</taxon>
        <taxon>Sphingobacteriales</taxon>
        <taxon>Sphingobacteriaceae</taxon>
        <taxon>Mucilaginibacter</taxon>
    </lineage>
</organism>
<accession>A0A1H8B3B9</accession>
<evidence type="ECO:0000313" key="2">
    <source>
        <dbReference type="Proteomes" id="UP000198942"/>
    </source>
</evidence>
<dbReference type="AlphaFoldDB" id="A0A1H8B3B9"/>
<evidence type="ECO:0000313" key="1">
    <source>
        <dbReference type="EMBL" id="SEM77263.1"/>
    </source>
</evidence>
<dbReference type="RefSeq" id="WP_091207813.1">
    <property type="nucleotide sequence ID" value="NZ_FOCL01000001.1"/>
</dbReference>
<dbReference type="STRING" id="551995.SAMN05192574_101764"/>
<dbReference type="Proteomes" id="UP000198942">
    <property type="component" value="Unassembled WGS sequence"/>
</dbReference>
<dbReference type="OrthoDB" id="9815425at2"/>
<proteinExistence type="predicted"/>
<sequence length="61" mass="6565">MANFIVYDGTKLVDKMKAAGVSVDTKNYDEVTQFFGMGAVVPQAKDAKTYAAGQLKKAFGK</sequence>
<gene>
    <name evidence="1" type="ORF">SAMN05192574_101764</name>
</gene>
<reference evidence="2" key="1">
    <citation type="submission" date="2016-10" db="EMBL/GenBank/DDBJ databases">
        <authorList>
            <person name="Varghese N."/>
            <person name="Submissions S."/>
        </authorList>
    </citation>
    <scope>NUCLEOTIDE SEQUENCE [LARGE SCALE GENOMIC DNA]</scope>
    <source>
        <strain evidence="2">Gh-48</strain>
    </source>
</reference>
<keyword evidence="2" id="KW-1185">Reference proteome</keyword>